<dbReference type="PANTHER" id="PTHR48081">
    <property type="entry name" value="AB HYDROLASE SUPERFAMILY PROTEIN C4A8.06C"/>
    <property type="match status" value="1"/>
</dbReference>
<dbReference type="EMBL" id="JASNQZ010000001">
    <property type="protein sequence ID" value="KAL0960406.1"/>
    <property type="molecule type" value="Genomic_DNA"/>
</dbReference>
<gene>
    <name evidence="3" type="ORF">HGRIS_005446</name>
</gene>
<dbReference type="PANTHER" id="PTHR48081:SF3">
    <property type="entry name" value="ALPHA_BETA HYDROLASE FOLD-3 DOMAIN-CONTAINING PROTEIN"/>
    <property type="match status" value="1"/>
</dbReference>
<sequence length="318" mass="34617">MKTFDAGTDSQFTAMSPLELVYKEIDGLKICLDVYIPINATPDLPLPVLLWWHGGGLLQGTRKGTTPHLVAAPNKYGLCVVSADYRLAPQTRLPGILADCKDAIDFLRSVEFSEATKGVVDTSKVVVSGSSAGGWLALMAGTGAGYEACGLEPPENISGIAAIYPITDLVDNFWTTSKGRVGYLERVLDKAELVCYLDPAAEKTAFSALDSPRRLFYHYMVQEGLLQDLLLTGTSIEPSSFTVANFISSQVSGQPPPTYIIHGTIDGKVPVSQARHVVAAYKQKGIAIDYVELDVDHGFDKEPMYRLDSMYTFIQRIL</sequence>
<dbReference type="Gene3D" id="3.40.50.1820">
    <property type="entry name" value="alpha/beta hydrolase"/>
    <property type="match status" value="1"/>
</dbReference>
<name>A0ABR3JX18_9AGAR</name>
<dbReference type="InterPro" id="IPR049492">
    <property type="entry name" value="BD-FAE-like_dom"/>
</dbReference>
<keyword evidence="1" id="KW-0378">Hydrolase</keyword>
<organism evidence="3 4">
    <name type="scientific">Hohenbuehelia grisea</name>
    <dbReference type="NCBI Taxonomy" id="104357"/>
    <lineage>
        <taxon>Eukaryota</taxon>
        <taxon>Fungi</taxon>
        <taxon>Dikarya</taxon>
        <taxon>Basidiomycota</taxon>
        <taxon>Agaricomycotina</taxon>
        <taxon>Agaricomycetes</taxon>
        <taxon>Agaricomycetidae</taxon>
        <taxon>Agaricales</taxon>
        <taxon>Pleurotineae</taxon>
        <taxon>Pleurotaceae</taxon>
        <taxon>Hohenbuehelia</taxon>
    </lineage>
</organism>
<dbReference type="InterPro" id="IPR050300">
    <property type="entry name" value="GDXG_lipolytic_enzyme"/>
</dbReference>
<dbReference type="SUPFAM" id="SSF53474">
    <property type="entry name" value="alpha/beta-Hydrolases"/>
    <property type="match status" value="1"/>
</dbReference>
<comment type="caution">
    <text evidence="3">The sequence shown here is derived from an EMBL/GenBank/DDBJ whole genome shotgun (WGS) entry which is preliminary data.</text>
</comment>
<evidence type="ECO:0000313" key="3">
    <source>
        <dbReference type="EMBL" id="KAL0960406.1"/>
    </source>
</evidence>
<evidence type="ECO:0000259" key="2">
    <source>
        <dbReference type="Pfam" id="PF20434"/>
    </source>
</evidence>
<proteinExistence type="predicted"/>
<dbReference type="Proteomes" id="UP001556367">
    <property type="component" value="Unassembled WGS sequence"/>
</dbReference>
<evidence type="ECO:0000313" key="4">
    <source>
        <dbReference type="Proteomes" id="UP001556367"/>
    </source>
</evidence>
<dbReference type="Pfam" id="PF20434">
    <property type="entry name" value="BD-FAE"/>
    <property type="match status" value="1"/>
</dbReference>
<accession>A0ABR3JX18</accession>
<reference evidence="4" key="1">
    <citation type="submission" date="2024-06" db="EMBL/GenBank/DDBJ databases">
        <title>Multi-omics analyses provide insights into the biosynthesis of the anticancer antibiotic pleurotin in Hohenbuehelia grisea.</title>
        <authorList>
            <person name="Weaver J.A."/>
            <person name="Alberti F."/>
        </authorList>
    </citation>
    <scope>NUCLEOTIDE SEQUENCE [LARGE SCALE GENOMIC DNA]</scope>
    <source>
        <strain evidence="4">T-177</strain>
    </source>
</reference>
<keyword evidence="4" id="KW-1185">Reference proteome</keyword>
<protein>
    <recommendedName>
        <fullName evidence="2">BD-FAE-like domain-containing protein</fullName>
    </recommendedName>
</protein>
<evidence type="ECO:0000256" key="1">
    <source>
        <dbReference type="ARBA" id="ARBA00022801"/>
    </source>
</evidence>
<dbReference type="InterPro" id="IPR029058">
    <property type="entry name" value="AB_hydrolase_fold"/>
</dbReference>
<feature type="domain" description="BD-FAE-like" evidence="2">
    <location>
        <begin position="32"/>
        <end position="277"/>
    </location>
</feature>